<dbReference type="PANTHER" id="PTHR42790">
    <property type="entry name" value="AMINOTRANSFERASE"/>
    <property type="match status" value="1"/>
</dbReference>
<comment type="subunit">
    <text evidence="3">Homodimer.</text>
</comment>
<sequence length="416" mass="46872">MVSTMDYTRFLSDVAKGRQATILRDLFKLQLQDEEDWIYLIGGLPNAAYFPFTSGTLKMADGDALEITPPLMVDSLQYGNTIGYSPLLKQLTSLTQRLHDPPCWHHRDLMMTMGSQDGLDKAFNMLVNPGDFVLVEEPCYSAVISSLLPYQVRFLPVETDAEGMKPEALRAVLSRWNPQEAREATKDFPKFLYTNPTGANPSGGVLGEARRREIYAIACEYNFLILEDDPYYLQVYLENPPPSFLKLDAECRVLRFDSFSKTLGGGLRVGYTTGAKALVDKMMLHAQVSNQCVSLMSQVVVSELLRKWGEDGFLKHSHNITLFYKQQRDAIVASAEKYLKGLCEWAVPAGGLFLWLKVTCLKDTTGMLLERAKKRKLVLVPGNAFMTDPAKPCPFIRVSFSFNTIHMLDEVVFRSE</sequence>
<evidence type="ECO:0000313" key="9">
    <source>
        <dbReference type="Proteomes" id="UP000283509"/>
    </source>
</evidence>
<dbReference type="Proteomes" id="UP000283509">
    <property type="component" value="Unassembled WGS sequence"/>
</dbReference>
<evidence type="ECO:0000256" key="2">
    <source>
        <dbReference type="ARBA" id="ARBA00007441"/>
    </source>
</evidence>
<evidence type="ECO:0000259" key="7">
    <source>
        <dbReference type="Pfam" id="PF00155"/>
    </source>
</evidence>
<dbReference type="AlphaFoldDB" id="A0A3R7MJ22"/>
<dbReference type="Pfam" id="PF00155">
    <property type="entry name" value="Aminotran_1_2"/>
    <property type="match status" value="1"/>
</dbReference>
<evidence type="ECO:0000256" key="5">
    <source>
        <dbReference type="ARBA" id="ARBA00022679"/>
    </source>
</evidence>
<keyword evidence="6" id="KW-0663">Pyridoxal phosphate</keyword>
<dbReference type="FunFam" id="3.40.640.10:FF:000053">
    <property type="entry name" value="Aminotransferase, class I"/>
    <property type="match status" value="1"/>
</dbReference>
<feature type="domain" description="Aminotransferase class I/classII large" evidence="7">
    <location>
        <begin position="76"/>
        <end position="411"/>
    </location>
</feature>
<reference evidence="8 9" key="2">
    <citation type="submission" date="2019-01" db="EMBL/GenBank/DDBJ databases">
        <title>The decoding of complex shrimp genome reveals the adaptation for benthos swimmer, frequently molting mechanism and breeding impact on genome.</title>
        <authorList>
            <person name="Sun Y."/>
            <person name="Gao Y."/>
            <person name="Yu Y."/>
        </authorList>
    </citation>
    <scope>NUCLEOTIDE SEQUENCE [LARGE SCALE GENOMIC DNA]</scope>
    <source>
        <tissue evidence="8">Muscle</tissue>
    </source>
</reference>
<dbReference type="Gene3D" id="3.40.640.10">
    <property type="entry name" value="Type I PLP-dependent aspartate aminotransferase-like (Major domain)"/>
    <property type="match status" value="1"/>
</dbReference>
<reference evidence="8 9" key="1">
    <citation type="submission" date="2018-04" db="EMBL/GenBank/DDBJ databases">
        <authorList>
            <person name="Zhang X."/>
            <person name="Yuan J."/>
            <person name="Li F."/>
            <person name="Xiang J."/>
        </authorList>
    </citation>
    <scope>NUCLEOTIDE SEQUENCE [LARGE SCALE GENOMIC DNA]</scope>
    <source>
        <tissue evidence="8">Muscle</tissue>
    </source>
</reference>
<dbReference type="InterPro" id="IPR015424">
    <property type="entry name" value="PyrdxlP-dep_Trfase"/>
</dbReference>
<dbReference type="OrthoDB" id="691673at2759"/>
<dbReference type="InterPro" id="IPR050859">
    <property type="entry name" value="Class-I_PLP-dep_aminotransf"/>
</dbReference>
<organism evidence="8 9">
    <name type="scientific">Penaeus vannamei</name>
    <name type="common">Whiteleg shrimp</name>
    <name type="synonym">Litopenaeus vannamei</name>
    <dbReference type="NCBI Taxonomy" id="6689"/>
    <lineage>
        <taxon>Eukaryota</taxon>
        <taxon>Metazoa</taxon>
        <taxon>Ecdysozoa</taxon>
        <taxon>Arthropoda</taxon>
        <taxon>Crustacea</taxon>
        <taxon>Multicrustacea</taxon>
        <taxon>Malacostraca</taxon>
        <taxon>Eumalacostraca</taxon>
        <taxon>Eucarida</taxon>
        <taxon>Decapoda</taxon>
        <taxon>Dendrobranchiata</taxon>
        <taxon>Penaeoidea</taxon>
        <taxon>Penaeidae</taxon>
        <taxon>Penaeus</taxon>
    </lineage>
</organism>
<dbReference type="InterPro" id="IPR015421">
    <property type="entry name" value="PyrdxlP-dep_Trfase_major"/>
</dbReference>
<dbReference type="GO" id="GO:0030170">
    <property type="term" value="F:pyridoxal phosphate binding"/>
    <property type="evidence" value="ECO:0007669"/>
    <property type="project" value="InterPro"/>
</dbReference>
<keyword evidence="9" id="KW-1185">Reference proteome</keyword>
<comment type="caution">
    <text evidence="8">The sequence shown here is derived from an EMBL/GenBank/DDBJ whole genome shotgun (WGS) entry which is preliminary data.</text>
</comment>
<dbReference type="STRING" id="6689.A0A3R7MJ22"/>
<keyword evidence="4" id="KW-0032">Aminotransferase</keyword>
<evidence type="ECO:0000256" key="4">
    <source>
        <dbReference type="ARBA" id="ARBA00022576"/>
    </source>
</evidence>
<dbReference type="GO" id="GO:0016212">
    <property type="term" value="F:kynurenine-oxoglutarate transaminase activity"/>
    <property type="evidence" value="ECO:0007669"/>
    <property type="project" value="TreeGrafter"/>
</dbReference>
<evidence type="ECO:0000256" key="3">
    <source>
        <dbReference type="ARBA" id="ARBA00011738"/>
    </source>
</evidence>
<keyword evidence="5" id="KW-0808">Transferase</keyword>
<name>A0A3R7MJ22_PENVA</name>
<evidence type="ECO:0000256" key="1">
    <source>
        <dbReference type="ARBA" id="ARBA00001933"/>
    </source>
</evidence>
<dbReference type="InterPro" id="IPR004839">
    <property type="entry name" value="Aminotransferase_I/II_large"/>
</dbReference>
<dbReference type="PANTHER" id="PTHR42790:SF19">
    <property type="entry name" value="KYNURENINE_ALPHA-AMINOADIPATE AMINOTRANSFERASE, MITOCHONDRIAL"/>
    <property type="match status" value="1"/>
</dbReference>
<accession>A0A3R7MJ22</accession>
<comment type="similarity">
    <text evidence="2">Belongs to the class-I pyridoxal-phosphate-dependent aminotransferase family.</text>
</comment>
<gene>
    <name evidence="8" type="ORF">C7M84_019116</name>
</gene>
<evidence type="ECO:0000256" key="6">
    <source>
        <dbReference type="ARBA" id="ARBA00022898"/>
    </source>
</evidence>
<evidence type="ECO:0000313" key="8">
    <source>
        <dbReference type="EMBL" id="ROT63011.1"/>
    </source>
</evidence>
<comment type="cofactor">
    <cofactor evidence="1">
        <name>pyridoxal 5'-phosphate</name>
        <dbReference type="ChEBI" id="CHEBI:597326"/>
    </cofactor>
</comment>
<dbReference type="CDD" id="cd00609">
    <property type="entry name" value="AAT_like"/>
    <property type="match status" value="1"/>
</dbReference>
<protein>
    <recommendedName>
        <fullName evidence="7">Aminotransferase class I/classII large domain-containing protein</fullName>
    </recommendedName>
</protein>
<dbReference type="SUPFAM" id="SSF53383">
    <property type="entry name" value="PLP-dependent transferases"/>
    <property type="match status" value="1"/>
</dbReference>
<dbReference type="EMBL" id="QCYY01003505">
    <property type="protein sequence ID" value="ROT63011.1"/>
    <property type="molecule type" value="Genomic_DNA"/>
</dbReference>
<proteinExistence type="inferred from homology"/>
<dbReference type="GO" id="GO:1901605">
    <property type="term" value="P:alpha-amino acid metabolic process"/>
    <property type="evidence" value="ECO:0007669"/>
    <property type="project" value="TreeGrafter"/>
</dbReference>